<dbReference type="Proteomes" id="UP001497680">
    <property type="component" value="Unassembled WGS sequence"/>
</dbReference>
<keyword evidence="2" id="KW-1185">Reference proteome</keyword>
<dbReference type="EMBL" id="MU394386">
    <property type="protein sequence ID" value="KAI6081784.1"/>
    <property type="molecule type" value="Genomic_DNA"/>
</dbReference>
<evidence type="ECO:0000313" key="1">
    <source>
        <dbReference type="EMBL" id="KAI6081784.1"/>
    </source>
</evidence>
<organism evidence="1 2">
    <name type="scientific">Hypoxylon rubiginosum</name>
    <dbReference type="NCBI Taxonomy" id="110542"/>
    <lineage>
        <taxon>Eukaryota</taxon>
        <taxon>Fungi</taxon>
        <taxon>Dikarya</taxon>
        <taxon>Ascomycota</taxon>
        <taxon>Pezizomycotina</taxon>
        <taxon>Sordariomycetes</taxon>
        <taxon>Xylariomycetidae</taxon>
        <taxon>Xylariales</taxon>
        <taxon>Hypoxylaceae</taxon>
        <taxon>Hypoxylon</taxon>
    </lineage>
</organism>
<accession>A0ACC0CMX8</accession>
<gene>
    <name evidence="1" type="ORF">F4821DRAFT_274597</name>
</gene>
<name>A0ACC0CMX8_9PEZI</name>
<comment type="caution">
    <text evidence="1">The sequence shown here is derived from an EMBL/GenBank/DDBJ whole genome shotgun (WGS) entry which is preliminary data.</text>
</comment>
<reference evidence="1 2" key="1">
    <citation type="journal article" date="2022" name="New Phytol.">
        <title>Ecological generalism drives hyperdiversity of secondary metabolite gene clusters in xylarialean endophytes.</title>
        <authorList>
            <person name="Franco M.E.E."/>
            <person name="Wisecaver J.H."/>
            <person name="Arnold A.E."/>
            <person name="Ju Y.M."/>
            <person name="Slot J.C."/>
            <person name="Ahrendt S."/>
            <person name="Moore L.P."/>
            <person name="Eastman K.E."/>
            <person name="Scott K."/>
            <person name="Konkel Z."/>
            <person name="Mondo S.J."/>
            <person name="Kuo A."/>
            <person name="Hayes R.D."/>
            <person name="Haridas S."/>
            <person name="Andreopoulos B."/>
            <person name="Riley R."/>
            <person name="LaButti K."/>
            <person name="Pangilinan J."/>
            <person name="Lipzen A."/>
            <person name="Amirebrahimi M."/>
            <person name="Yan J."/>
            <person name="Adam C."/>
            <person name="Keymanesh K."/>
            <person name="Ng V."/>
            <person name="Louie K."/>
            <person name="Northen T."/>
            <person name="Drula E."/>
            <person name="Henrissat B."/>
            <person name="Hsieh H.M."/>
            <person name="Youens-Clark K."/>
            <person name="Lutzoni F."/>
            <person name="Miadlikowska J."/>
            <person name="Eastwood D.C."/>
            <person name="Hamelin R.C."/>
            <person name="Grigoriev I.V."/>
            <person name="U'Ren J.M."/>
        </authorList>
    </citation>
    <scope>NUCLEOTIDE SEQUENCE [LARGE SCALE GENOMIC DNA]</scope>
    <source>
        <strain evidence="1 2">ER1909</strain>
    </source>
</reference>
<proteinExistence type="predicted"/>
<evidence type="ECO:0000313" key="2">
    <source>
        <dbReference type="Proteomes" id="UP001497680"/>
    </source>
</evidence>
<protein>
    <submittedName>
        <fullName evidence="1">Uncharacterized protein</fullName>
    </submittedName>
</protein>
<sequence>MSESCATCKKTPPLKVHRKVCGRQQGSADINLSPPRGLEQPIAKPSSRLDNGTWLHNRPEADVYRLLIDAYRLRVTDDCSGDPDRLGGFQGFLDLVASRKLLPPWWAQEKGAACKTLAMDSSQWQHLQHTVEKSDIIEHYGDPQFPMQLRMFAEAAIGRGVGGADGTQMRALMAAMEQGGMGGGVASMIDMTTMDMSGLRT</sequence>